<keyword evidence="2" id="KW-1185">Reference proteome</keyword>
<dbReference type="GeneID" id="764874"/>
<evidence type="ECO:0000313" key="1">
    <source>
        <dbReference type="EnsemblMetazoa" id="XP_030836992"/>
    </source>
</evidence>
<dbReference type="KEGG" id="spu:764874"/>
<dbReference type="EnsemblMetazoa" id="XM_030981132">
    <property type="protein sequence ID" value="XP_030836992"/>
    <property type="gene ID" value="LOC764874"/>
</dbReference>
<evidence type="ECO:0008006" key="3">
    <source>
        <dbReference type="Google" id="ProtNLM"/>
    </source>
</evidence>
<accession>A0A7M7NIG6</accession>
<dbReference type="Proteomes" id="UP000007110">
    <property type="component" value="Unassembled WGS sequence"/>
</dbReference>
<dbReference type="AlphaFoldDB" id="A0A7M7NIG6"/>
<dbReference type="OrthoDB" id="10249775at2759"/>
<sequence length="310" mass="35291">MADIYYAAGDVGVILPQIVKELQKTTLHSQLKQAAQVIAAMPDTNISDLEFTVPERLTDTGWEQKLHNAVYRHLRHYKPMPHPDTPQEQMKESLAYIRRAQSTWEKRILKSLNSMCTELSIPLARKRPLSEQNELRSRWNELGTEEPDLGSFRPVYGPKDFLDMLTTIKHPNLDVNGPTLSPQWGLIYLPLKVKTLPQLQEEYKVLSPKQRQTGVDDTSDFPGELFDGERMKLGRRVIQANHTAVAQQYAKSGCPSGLRGQIWKRILGVAVDDAVSIVADEYPSFKLFIQEFVKTNHESSSLLIMCMFES</sequence>
<reference evidence="2" key="1">
    <citation type="submission" date="2015-02" db="EMBL/GenBank/DDBJ databases">
        <title>Genome sequencing for Strongylocentrotus purpuratus.</title>
        <authorList>
            <person name="Murali S."/>
            <person name="Liu Y."/>
            <person name="Vee V."/>
            <person name="English A."/>
            <person name="Wang M."/>
            <person name="Skinner E."/>
            <person name="Han Y."/>
            <person name="Muzny D.M."/>
            <person name="Worley K.C."/>
            <person name="Gibbs R.A."/>
        </authorList>
    </citation>
    <scope>NUCLEOTIDE SEQUENCE</scope>
</reference>
<dbReference type="PANTHER" id="PTHR16110">
    <property type="entry name" value="TBC1 DOMAIN FAMILY MEMBER 19"/>
    <property type="match status" value="1"/>
</dbReference>
<dbReference type="OMA" id="QESGWER"/>
<reference evidence="1" key="2">
    <citation type="submission" date="2021-01" db="UniProtKB">
        <authorList>
            <consortium name="EnsemblMetazoa"/>
        </authorList>
    </citation>
    <scope>IDENTIFICATION</scope>
</reference>
<proteinExistence type="predicted"/>
<organism evidence="1 2">
    <name type="scientific">Strongylocentrotus purpuratus</name>
    <name type="common">Purple sea urchin</name>
    <dbReference type="NCBI Taxonomy" id="7668"/>
    <lineage>
        <taxon>Eukaryota</taxon>
        <taxon>Metazoa</taxon>
        <taxon>Echinodermata</taxon>
        <taxon>Eleutherozoa</taxon>
        <taxon>Echinozoa</taxon>
        <taxon>Echinoidea</taxon>
        <taxon>Euechinoidea</taxon>
        <taxon>Echinacea</taxon>
        <taxon>Camarodonta</taxon>
        <taxon>Echinidea</taxon>
        <taxon>Strongylocentrotidae</taxon>
        <taxon>Strongylocentrotus</taxon>
    </lineage>
</organism>
<protein>
    <recommendedName>
        <fullName evidence="3">TBC1 domain family member 19</fullName>
    </recommendedName>
</protein>
<dbReference type="RefSeq" id="XP_030836992.1">
    <property type="nucleotide sequence ID" value="XM_030981132.1"/>
</dbReference>
<name>A0A7M7NIG6_STRPU</name>
<dbReference type="InParanoid" id="A0A7M7NIG6"/>
<dbReference type="PANTHER" id="PTHR16110:SF1">
    <property type="entry name" value="TBC1 DOMAIN FAMILY MEMBER 19"/>
    <property type="match status" value="1"/>
</dbReference>
<evidence type="ECO:0000313" key="2">
    <source>
        <dbReference type="Proteomes" id="UP000007110"/>
    </source>
</evidence>
<dbReference type="InterPro" id="IPR042507">
    <property type="entry name" value="TBC1D19"/>
</dbReference>